<keyword evidence="2" id="KW-1185">Reference proteome</keyword>
<proteinExistence type="predicted"/>
<sequence length="61" mass="7243">MCIQYYRTYTCGCKRQEEFEQCGERLGTNVRCEPVERRELVEALHMCISHMVEEGKDEMHG</sequence>
<comment type="caution">
    <text evidence="1">The sequence shown here is derived from an EMBL/GenBank/DDBJ whole genome shotgun (WGS) entry which is preliminary data.</text>
</comment>
<dbReference type="Proteomes" id="UP001303889">
    <property type="component" value="Unassembled WGS sequence"/>
</dbReference>
<organism evidence="1 2">
    <name type="scientific">Staphylotrichum tortipilum</name>
    <dbReference type="NCBI Taxonomy" id="2831512"/>
    <lineage>
        <taxon>Eukaryota</taxon>
        <taxon>Fungi</taxon>
        <taxon>Dikarya</taxon>
        <taxon>Ascomycota</taxon>
        <taxon>Pezizomycotina</taxon>
        <taxon>Sordariomycetes</taxon>
        <taxon>Sordariomycetidae</taxon>
        <taxon>Sordariales</taxon>
        <taxon>Chaetomiaceae</taxon>
        <taxon>Staphylotrichum</taxon>
    </lineage>
</organism>
<reference evidence="1" key="1">
    <citation type="journal article" date="2023" name="Mol. Phylogenet. Evol.">
        <title>Genome-scale phylogeny and comparative genomics of the fungal order Sordariales.</title>
        <authorList>
            <person name="Hensen N."/>
            <person name="Bonometti L."/>
            <person name="Westerberg I."/>
            <person name="Brannstrom I.O."/>
            <person name="Guillou S."/>
            <person name="Cros-Aarteil S."/>
            <person name="Calhoun S."/>
            <person name="Haridas S."/>
            <person name="Kuo A."/>
            <person name="Mondo S."/>
            <person name="Pangilinan J."/>
            <person name="Riley R."/>
            <person name="LaButti K."/>
            <person name="Andreopoulos B."/>
            <person name="Lipzen A."/>
            <person name="Chen C."/>
            <person name="Yan M."/>
            <person name="Daum C."/>
            <person name="Ng V."/>
            <person name="Clum A."/>
            <person name="Steindorff A."/>
            <person name="Ohm R.A."/>
            <person name="Martin F."/>
            <person name="Silar P."/>
            <person name="Natvig D.O."/>
            <person name="Lalanne C."/>
            <person name="Gautier V."/>
            <person name="Ament-Velasquez S.L."/>
            <person name="Kruys A."/>
            <person name="Hutchinson M.I."/>
            <person name="Powell A.J."/>
            <person name="Barry K."/>
            <person name="Miller A.N."/>
            <person name="Grigoriev I.V."/>
            <person name="Debuchy R."/>
            <person name="Gladieux P."/>
            <person name="Hiltunen Thoren M."/>
            <person name="Johannesson H."/>
        </authorList>
    </citation>
    <scope>NUCLEOTIDE SEQUENCE</scope>
    <source>
        <strain evidence="1">CBS 103.79</strain>
    </source>
</reference>
<dbReference type="AlphaFoldDB" id="A0AAN6MNZ8"/>
<reference evidence="1" key="2">
    <citation type="submission" date="2023-05" db="EMBL/GenBank/DDBJ databases">
        <authorList>
            <consortium name="Lawrence Berkeley National Laboratory"/>
            <person name="Steindorff A."/>
            <person name="Hensen N."/>
            <person name="Bonometti L."/>
            <person name="Westerberg I."/>
            <person name="Brannstrom I.O."/>
            <person name="Guillou S."/>
            <person name="Cros-Aarteil S."/>
            <person name="Calhoun S."/>
            <person name="Haridas S."/>
            <person name="Kuo A."/>
            <person name="Mondo S."/>
            <person name="Pangilinan J."/>
            <person name="Riley R."/>
            <person name="Labutti K."/>
            <person name="Andreopoulos B."/>
            <person name="Lipzen A."/>
            <person name="Chen C."/>
            <person name="Yanf M."/>
            <person name="Daum C."/>
            <person name="Ng V."/>
            <person name="Clum A."/>
            <person name="Ohm R."/>
            <person name="Martin F."/>
            <person name="Silar P."/>
            <person name="Natvig D."/>
            <person name="Lalanne C."/>
            <person name="Gautier V."/>
            <person name="Ament-Velasquez S.L."/>
            <person name="Kruys A."/>
            <person name="Hutchinson M.I."/>
            <person name="Powell A.J."/>
            <person name="Barry K."/>
            <person name="Miller A.N."/>
            <person name="Grigoriev I.V."/>
            <person name="Debuchy R."/>
            <person name="Gladieux P."/>
            <person name="Thoren M.H."/>
            <person name="Johannesson H."/>
        </authorList>
    </citation>
    <scope>NUCLEOTIDE SEQUENCE</scope>
    <source>
        <strain evidence="1">CBS 103.79</strain>
    </source>
</reference>
<protein>
    <submittedName>
        <fullName evidence="1">Uncharacterized protein</fullName>
    </submittedName>
</protein>
<name>A0AAN6MNZ8_9PEZI</name>
<evidence type="ECO:0000313" key="1">
    <source>
        <dbReference type="EMBL" id="KAK3904426.1"/>
    </source>
</evidence>
<accession>A0AAN6MNZ8</accession>
<dbReference type="EMBL" id="MU855398">
    <property type="protein sequence ID" value="KAK3904426.1"/>
    <property type="molecule type" value="Genomic_DNA"/>
</dbReference>
<evidence type="ECO:0000313" key="2">
    <source>
        <dbReference type="Proteomes" id="UP001303889"/>
    </source>
</evidence>
<gene>
    <name evidence="1" type="ORF">C8A05DRAFT_31797</name>
</gene>